<name>A0A1Y2GWT5_9FUNG</name>
<feature type="compositionally biased region" description="Gly residues" evidence="1">
    <location>
        <begin position="603"/>
        <end position="612"/>
    </location>
</feature>
<feature type="compositionally biased region" description="Basic and acidic residues" evidence="1">
    <location>
        <begin position="344"/>
        <end position="359"/>
    </location>
</feature>
<feature type="region of interest" description="Disordered" evidence="1">
    <location>
        <begin position="489"/>
        <end position="519"/>
    </location>
</feature>
<feature type="compositionally biased region" description="Low complexity" evidence="1">
    <location>
        <begin position="731"/>
        <end position="743"/>
    </location>
</feature>
<organism evidence="2 3">
    <name type="scientific">Lobosporangium transversale</name>
    <dbReference type="NCBI Taxonomy" id="64571"/>
    <lineage>
        <taxon>Eukaryota</taxon>
        <taxon>Fungi</taxon>
        <taxon>Fungi incertae sedis</taxon>
        <taxon>Mucoromycota</taxon>
        <taxon>Mortierellomycotina</taxon>
        <taxon>Mortierellomycetes</taxon>
        <taxon>Mortierellales</taxon>
        <taxon>Mortierellaceae</taxon>
        <taxon>Lobosporangium</taxon>
    </lineage>
</organism>
<feature type="region of interest" description="Disordered" evidence="1">
    <location>
        <begin position="719"/>
        <end position="744"/>
    </location>
</feature>
<feature type="region of interest" description="Disordered" evidence="1">
    <location>
        <begin position="1"/>
        <end position="142"/>
    </location>
</feature>
<feature type="compositionally biased region" description="Low complexity" evidence="1">
    <location>
        <begin position="560"/>
        <end position="571"/>
    </location>
</feature>
<dbReference type="EMBL" id="MCFF01000006">
    <property type="protein sequence ID" value="ORZ26768.1"/>
    <property type="molecule type" value="Genomic_DNA"/>
</dbReference>
<feature type="compositionally biased region" description="Low complexity" evidence="1">
    <location>
        <begin position="630"/>
        <end position="639"/>
    </location>
</feature>
<dbReference type="RefSeq" id="XP_021884531.1">
    <property type="nucleotide sequence ID" value="XM_022028552.1"/>
</dbReference>
<sequence length="810" mass="85377">MADRSPRPLSAQGVYLTTKQRKAEEGEGKNDKPRRASASIPHTTIQPPHTTTLESNRKYPHTHHQCSPNPSTATITINTNFANNSDSSTSSTSSNSPLSPIFSPTVHHLRSPSPAFRRGSVSGMEERRARPQSRCSSVRAKSPIPIEERPRWVGAWSSIAAGTRSESQYQSQNHPQYPRYPSNNSHLPPSTSTSSPSPKPQKRQPCIKSPKSGGGTAGGAGERGSNQSEHNSSSSSPTSPLRPFSPPPLRPKSGLSNYTKISITTNTSPKSQSDTPKAVLRKSKRYSHVSAKVDSGLRKSVQNVGQEQRQEQDHGQRSNDNNNDNNCNDANLADRPVVEGDTTEIPRPEPENEVVRVEVVESTNRSSLSSAPPPTPVASKDPPALIRRLFFGGMNNTSIMATKNTSENNGAKARSISGSSTSGRSRSNSESGSSINTSDSNHTEPDNSTTKPDEASATTTTPSVSSGSRNMFTSSLTTVSAFTVTANMDHRSSSNSTKSAGSSIFSNDEAQPSSVNDSVTASVSIITATSIIDTERMKQDYPTSTSSLDAGHASLRQMNASGSGSSKAAPSIRSVTSPTATSAQEAFLKIMEKQQKSSQQRSGLGGLFGGFLGSSKPRPRSYPSTGDPKAASTTTGAASDGRRGSTIGIVVEKSIAAITAKPSRDYMTSDNVSSISSEANARVDTSVAASTTMATTTSITTVAIADSATKAFTNTTDTISKQPVQMQNIEPSPTQQSSPTSSSKNFFRDLFRRSNNTPLILSTPATPSAPTARKLTSAPAPASIALTTSISAAAPIALMTSATASPVISQ</sequence>
<feature type="compositionally biased region" description="Low complexity" evidence="1">
    <location>
        <begin position="40"/>
        <end position="52"/>
    </location>
</feature>
<evidence type="ECO:0000313" key="2">
    <source>
        <dbReference type="EMBL" id="ORZ26768.1"/>
    </source>
</evidence>
<feature type="region of interest" description="Disordered" evidence="1">
    <location>
        <begin position="557"/>
        <end position="578"/>
    </location>
</feature>
<reference evidence="2 3" key="1">
    <citation type="submission" date="2016-07" db="EMBL/GenBank/DDBJ databases">
        <title>Pervasive Adenine N6-methylation of Active Genes in Fungi.</title>
        <authorList>
            <consortium name="DOE Joint Genome Institute"/>
            <person name="Mondo S.J."/>
            <person name="Dannebaum R.O."/>
            <person name="Kuo R.C."/>
            <person name="Labutti K."/>
            <person name="Haridas S."/>
            <person name="Kuo A."/>
            <person name="Salamov A."/>
            <person name="Ahrendt S.R."/>
            <person name="Lipzen A."/>
            <person name="Sullivan W."/>
            <person name="Andreopoulos W.B."/>
            <person name="Clum A."/>
            <person name="Lindquist E."/>
            <person name="Daum C."/>
            <person name="Ramamoorthy G.K."/>
            <person name="Gryganskyi A."/>
            <person name="Culley D."/>
            <person name="Magnuson J.K."/>
            <person name="James T.Y."/>
            <person name="O'Malley M.A."/>
            <person name="Stajich J.E."/>
            <person name="Spatafora J.W."/>
            <person name="Visel A."/>
            <person name="Grigoriev I.V."/>
        </authorList>
    </citation>
    <scope>NUCLEOTIDE SEQUENCE [LARGE SCALE GENOMIC DNA]</scope>
    <source>
        <strain evidence="2 3">NRRL 3116</strain>
    </source>
</reference>
<feature type="compositionally biased region" description="Polar residues" evidence="1">
    <location>
        <begin position="254"/>
        <end position="275"/>
    </location>
</feature>
<dbReference type="Proteomes" id="UP000193648">
    <property type="component" value="Unassembled WGS sequence"/>
</dbReference>
<protein>
    <submittedName>
        <fullName evidence="2">Uncharacterized protein</fullName>
    </submittedName>
</protein>
<feature type="region of interest" description="Disordered" evidence="1">
    <location>
        <begin position="401"/>
        <end position="471"/>
    </location>
</feature>
<dbReference type="InParanoid" id="A0A1Y2GWT5"/>
<feature type="compositionally biased region" description="Low complexity" evidence="1">
    <location>
        <begin position="181"/>
        <end position="196"/>
    </location>
</feature>
<comment type="caution">
    <text evidence="2">The sequence shown here is derived from an EMBL/GenBank/DDBJ whole genome shotgun (WGS) entry which is preliminary data.</text>
</comment>
<feature type="compositionally biased region" description="Polar residues" evidence="1">
    <location>
        <begin position="719"/>
        <end position="730"/>
    </location>
</feature>
<feature type="compositionally biased region" description="Basic and acidic residues" evidence="1">
    <location>
        <begin position="308"/>
        <end position="317"/>
    </location>
</feature>
<feature type="compositionally biased region" description="Low complexity" evidence="1">
    <location>
        <begin position="232"/>
        <end position="242"/>
    </location>
</feature>
<dbReference type="GeneID" id="33570395"/>
<feature type="compositionally biased region" description="Low complexity" evidence="1">
    <location>
        <begin position="456"/>
        <end position="468"/>
    </location>
</feature>
<feature type="region of interest" description="Disordered" evidence="1">
    <location>
        <begin position="163"/>
        <end position="382"/>
    </location>
</feature>
<feature type="compositionally biased region" description="Polar residues" evidence="1">
    <location>
        <begin position="164"/>
        <end position="175"/>
    </location>
</feature>
<evidence type="ECO:0000256" key="1">
    <source>
        <dbReference type="SAM" id="MobiDB-lite"/>
    </source>
</evidence>
<feature type="compositionally biased region" description="Polar residues" evidence="1">
    <location>
        <begin position="504"/>
        <end position="517"/>
    </location>
</feature>
<feature type="region of interest" description="Disordered" evidence="1">
    <location>
        <begin position="593"/>
        <end position="645"/>
    </location>
</feature>
<gene>
    <name evidence="2" type="ORF">BCR41DRAFT_393378</name>
</gene>
<dbReference type="AlphaFoldDB" id="A0A1Y2GWT5"/>
<feature type="compositionally biased region" description="Low complexity" evidence="1">
    <location>
        <begin position="72"/>
        <end position="104"/>
    </location>
</feature>
<proteinExistence type="predicted"/>
<feature type="compositionally biased region" description="Basic and acidic residues" evidence="1">
    <location>
        <begin position="21"/>
        <end position="34"/>
    </location>
</feature>
<accession>A0A1Y2GWT5</accession>
<feature type="compositionally biased region" description="Low complexity" evidence="1">
    <location>
        <begin position="493"/>
        <end position="503"/>
    </location>
</feature>
<feature type="compositionally biased region" description="Low complexity" evidence="1">
    <location>
        <begin position="319"/>
        <end position="334"/>
    </location>
</feature>
<keyword evidence="3" id="KW-1185">Reference proteome</keyword>
<evidence type="ECO:0000313" key="3">
    <source>
        <dbReference type="Proteomes" id="UP000193648"/>
    </source>
</evidence>
<feature type="compositionally biased region" description="Low complexity" evidence="1">
    <location>
        <begin position="414"/>
        <end position="440"/>
    </location>
</feature>
<feature type="compositionally biased region" description="Gly residues" evidence="1">
    <location>
        <begin position="212"/>
        <end position="222"/>
    </location>
</feature>